<evidence type="ECO:0000256" key="6">
    <source>
        <dbReference type="SAM" id="MobiDB-lite"/>
    </source>
</evidence>
<keyword evidence="4" id="KW-0732">Signal</keyword>
<accession>A0A9D3PFX8</accession>
<feature type="region of interest" description="Disordered" evidence="6">
    <location>
        <begin position="54"/>
        <end position="145"/>
    </location>
</feature>
<keyword evidence="9" id="KW-1185">Reference proteome</keyword>
<dbReference type="Proteomes" id="UP001046870">
    <property type="component" value="Chromosome 22"/>
</dbReference>
<dbReference type="Gene3D" id="2.60.120.40">
    <property type="match status" value="1"/>
</dbReference>
<dbReference type="FunFam" id="2.60.120.40:FF:000001">
    <property type="entry name" value="Complement C1q B chain"/>
    <property type="match status" value="1"/>
</dbReference>
<proteinExistence type="predicted"/>
<evidence type="ECO:0000259" key="7">
    <source>
        <dbReference type="PROSITE" id="PS50871"/>
    </source>
</evidence>
<dbReference type="EMBL" id="JAFDVH010000022">
    <property type="protein sequence ID" value="KAG7457101.1"/>
    <property type="molecule type" value="Genomic_DNA"/>
</dbReference>
<evidence type="ECO:0000313" key="9">
    <source>
        <dbReference type="Proteomes" id="UP001046870"/>
    </source>
</evidence>
<keyword evidence="3" id="KW-0272">Extracellular matrix</keyword>
<dbReference type="OrthoDB" id="8044756at2759"/>
<keyword evidence="5" id="KW-0176">Collagen</keyword>
<keyword evidence="2" id="KW-0964">Secreted</keyword>
<evidence type="ECO:0000256" key="1">
    <source>
        <dbReference type="ARBA" id="ARBA00004498"/>
    </source>
</evidence>
<dbReference type="PANTHER" id="PTHR15427">
    <property type="entry name" value="EMILIN ELASTIN MICROFIBRIL INTERFACE-LOCATED PROTEIN ELASTIN MICROFIBRIL INTERFACER"/>
    <property type="match status" value="1"/>
</dbReference>
<comment type="caution">
    <text evidence="8">The sequence shown here is derived from an EMBL/GenBank/DDBJ whole genome shotgun (WGS) entry which is preliminary data.</text>
</comment>
<gene>
    <name evidence="8" type="ORF">MATL_G00242970</name>
</gene>
<dbReference type="SMART" id="SM00110">
    <property type="entry name" value="C1Q"/>
    <property type="match status" value="1"/>
</dbReference>
<comment type="subcellular location">
    <subcellularLocation>
        <location evidence="1">Secreted</location>
        <location evidence="1">Extracellular space</location>
        <location evidence="1">Extracellular matrix</location>
    </subcellularLocation>
</comment>
<sequence>MVPLPIKTLVSCATGHTRVQSSYRGQRSVAMNHLWMLVLGLLLAGQLGLTQAEAEEVAEPEGPVTDVGKPDDREPCARWMGGVPGTPGHSGHPGRDGRDGHDGPKGEKGDRGEPGEKGEPGAKGDDGPPGPRGFPGNPGLKGERGESGLAYHSAFSVGLASPVAATEVPIRFSKIFHNEQRHYDDVSGKFRCTIPGAYFFTYHLTVYPKHARVGLYRNDKALMFTFDQFQENNLDQASGSIILRLEAGDEVWLQVFGEDEHGGIYADNTNDSTFSGFLLYPDIPESRRRR</sequence>
<name>A0A9D3PFX8_MEGAT</name>
<dbReference type="Pfam" id="PF01391">
    <property type="entry name" value="Collagen"/>
    <property type="match status" value="1"/>
</dbReference>
<dbReference type="InterPro" id="IPR050392">
    <property type="entry name" value="Collagen/C1q_domain"/>
</dbReference>
<dbReference type="PROSITE" id="PS50871">
    <property type="entry name" value="C1Q"/>
    <property type="match status" value="1"/>
</dbReference>
<dbReference type="InterPro" id="IPR001073">
    <property type="entry name" value="C1q_dom"/>
</dbReference>
<feature type="domain" description="C1q" evidence="7">
    <location>
        <begin position="148"/>
        <end position="285"/>
    </location>
</feature>
<dbReference type="InterPro" id="IPR008160">
    <property type="entry name" value="Collagen"/>
</dbReference>
<reference evidence="8" key="1">
    <citation type="submission" date="2021-01" db="EMBL/GenBank/DDBJ databases">
        <authorList>
            <person name="Zahm M."/>
            <person name="Roques C."/>
            <person name="Cabau C."/>
            <person name="Klopp C."/>
            <person name="Donnadieu C."/>
            <person name="Jouanno E."/>
            <person name="Lampietro C."/>
            <person name="Louis A."/>
            <person name="Herpin A."/>
            <person name="Echchiki A."/>
            <person name="Berthelot C."/>
            <person name="Parey E."/>
            <person name="Roest-Crollius H."/>
            <person name="Braasch I."/>
            <person name="Postlethwait J."/>
            <person name="Bobe J."/>
            <person name="Montfort J."/>
            <person name="Bouchez O."/>
            <person name="Begum T."/>
            <person name="Mejri S."/>
            <person name="Adams A."/>
            <person name="Chen W.-J."/>
            <person name="Guiguen Y."/>
        </authorList>
    </citation>
    <scope>NUCLEOTIDE SEQUENCE</scope>
    <source>
        <strain evidence="8">YG-15Mar2019-1</strain>
        <tissue evidence="8">Brain</tissue>
    </source>
</reference>
<organism evidence="8 9">
    <name type="scientific">Megalops atlanticus</name>
    <name type="common">Tarpon</name>
    <name type="synonym">Clupea gigantea</name>
    <dbReference type="NCBI Taxonomy" id="7932"/>
    <lineage>
        <taxon>Eukaryota</taxon>
        <taxon>Metazoa</taxon>
        <taxon>Chordata</taxon>
        <taxon>Craniata</taxon>
        <taxon>Vertebrata</taxon>
        <taxon>Euteleostomi</taxon>
        <taxon>Actinopterygii</taxon>
        <taxon>Neopterygii</taxon>
        <taxon>Teleostei</taxon>
        <taxon>Elopiformes</taxon>
        <taxon>Megalopidae</taxon>
        <taxon>Megalops</taxon>
    </lineage>
</organism>
<dbReference type="InterPro" id="IPR008983">
    <property type="entry name" value="Tumour_necrosis_fac-like_dom"/>
</dbReference>
<dbReference type="Pfam" id="PF00386">
    <property type="entry name" value="C1q"/>
    <property type="match status" value="1"/>
</dbReference>
<dbReference type="PRINTS" id="PR00007">
    <property type="entry name" value="COMPLEMNTC1Q"/>
</dbReference>
<evidence type="ECO:0000256" key="2">
    <source>
        <dbReference type="ARBA" id="ARBA00022525"/>
    </source>
</evidence>
<protein>
    <recommendedName>
        <fullName evidence="7">C1q domain-containing protein</fullName>
    </recommendedName>
</protein>
<evidence type="ECO:0000313" key="8">
    <source>
        <dbReference type="EMBL" id="KAG7457101.1"/>
    </source>
</evidence>
<feature type="compositionally biased region" description="Basic and acidic residues" evidence="6">
    <location>
        <begin position="93"/>
        <end position="126"/>
    </location>
</feature>
<evidence type="ECO:0000256" key="5">
    <source>
        <dbReference type="ARBA" id="ARBA00023119"/>
    </source>
</evidence>
<evidence type="ECO:0000256" key="3">
    <source>
        <dbReference type="ARBA" id="ARBA00022530"/>
    </source>
</evidence>
<dbReference type="PANTHER" id="PTHR15427:SF20">
    <property type="entry name" value="ADIPONECTIN"/>
    <property type="match status" value="1"/>
</dbReference>
<dbReference type="SUPFAM" id="SSF49842">
    <property type="entry name" value="TNF-like"/>
    <property type="match status" value="1"/>
</dbReference>
<evidence type="ECO:0000256" key="4">
    <source>
        <dbReference type="ARBA" id="ARBA00022729"/>
    </source>
</evidence>
<dbReference type="GO" id="GO:0005581">
    <property type="term" value="C:collagen trimer"/>
    <property type="evidence" value="ECO:0007669"/>
    <property type="project" value="UniProtKB-KW"/>
</dbReference>
<dbReference type="AlphaFoldDB" id="A0A9D3PFX8"/>